<feature type="transmembrane region" description="Helical" evidence="1">
    <location>
        <begin position="246"/>
        <end position="268"/>
    </location>
</feature>
<protein>
    <recommendedName>
        <fullName evidence="4">Glycerophosphoryl diester phosphodiesterase membrane domain-containing protein</fullName>
    </recommendedName>
</protein>
<feature type="transmembrane region" description="Helical" evidence="1">
    <location>
        <begin position="55"/>
        <end position="76"/>
    </location>
</feature>
<dbReference type="NCBIfam" id="NF041043">
    <property type="entry name" value="BPSS1780_fam"/>
    <property type="match status" value="1"/>
</dbReference>
<dbReference type="Proteomes" id="UP000824755">
    <property type="component" value="Chromosome"/>
</dbReference>
<evidence type="ECO:0000256" key="1">
    <source>
        <dbReference type="SAM" id="Phobius"/>
    </source>
</evidence>
<feature type="transmembrane region" description="Helical" evidence="1">
    <location>
        <begin position="31"/>
        <end position="49"/>
    </location>
</feature>
<feature type="transmembrane region" description="Helical" evidence="1">
    <location>
        <begin position="163"/>
        <end position="187"/>
    </location>
</feature>
<gene>
    <name evidence="2" type="ORF">H8L67_01170</name>
</gene>
<dbReference type="EMBL" id="CP080544">
    <property type="protein sequence ID" value="QYR53164.1"/>
    <property type="molecule type" value="Genomic_DNA"/>
</dbReference>
<keyword evidence="1" id="KW-0812">Transmembrane</keyword>
<dbReference type="RefSeq" id="WP_220379982.1">
    <property type="nucleotide sequence ID" value="NZ_CP080544.1"/>
</dbReference>
<keyword evidence="3" id="KW-1185">Reference proteome</keyword>
<organism evidence="2 3">
    <name type="scientific">Lysobacter soyae</name>
    <dbReference type="NCBI Taxonomy" id="2764185"/>
    <lineage>
        <taxon>Bacteria</taxon>
        <taxon>Pseudomonadati</taxon>
        <taxon>Pseudomonadota</taxon>
        <taxon>Gammaproteobacteria</taxon>
        <taxon>Lysobacterales</taxon>
        <taxon>Lysobacteraceae</taxon>
        <taxon>Lysobacter</taxon>
    </lineage>
</organism>
<proteinExistence type="predicted"/>
<evidence type="ECO:0000313" key="2">
    <source>
        <dbReference type="EMBL" id="QYR53164.1"/>
    </source>
</evidence>
<reference evidence="2 3" key="1">
    <citation type="submission" date="2021-08" db="EMBL/GenBank/DDBJ databases">
        <title>Lysobacter sp. strain CJ11 Genome sequencing and assembly.</title>
        <authorList>
            <person name="Kim I."/>
        </authorList>
    </citation>
    <scope>NUCLEOTIDE SEQUENCE [LARGE SCALE GENOMIC DNA]</scope>
    <source>
        <strain evidence="2 3">CJ11</strain>
    </source>
</reference>
<dbReference type="InterPro" id="IPR047798">
    <property type="entry name" value="BPSS1780-like"/>
</dbReference>
<keyword evidence="1" id="KW-1133">Transmembrane helix</keyword>
<evidence type="ECO:0008006" key="4">
    <source>
        <dbReference type="Google" id="ProtNLM"/>
    </source>
</evidence>
<sequence length="292" mass="31034">MNNQSNKVPASSGAQWILDGFAAFRAAPGPYLLVAGTYAAGVLVATLLMKGSPVFGMLVLLVLTLMQPIFVAALVLGAHEADAGQRPGMDLLPRVHATGKMSQLLLTLLPQITAGLISGFLLYFMVGSQNLSHTIEVLEAIQNNPQAQTELMKELPLAEFGRWALLSLVLGLIAAMFTFLAIPQILFNGRRSMDAMRDSFRGVTGNLTAVILGFIFFVITVLAILVAFMIVSGLISVVAGRGAADLIGSFLQILVLLPLQGLITYAAWKSIFGNASNTPAIDSARSSNQFEA</sequence>
<feature type="transmembrane region" description="Helical" evidence="1">
    <location>
        <begin position="104"/>
        <end position="126"/>
    </location>
</feature>
<name>A0ABX8WQQ5_9GAMM</name>
<feature type="transmembrane region" description="Helical" evidence="1">
    <location>
        <begin position="207"/>
        <end position="240"/>
    </location>
</feature>
<accession>A0ABX8WQQ5</accession>
<evidence type="ECO:0000313" key="3">
    <source>
        <dbReference type="Proteomes" id="UP000824755"/>
    </source>
</evidence>
<keyword evidence="1" id="KW-0472">Membrane</keyword>